<keyword evidence="1" id="KW-1133">Transmembrane helix</keyword>
<name>A0A1H4ZDG0_9PSED</name>
<proteinExistence type="predicted"/>
<dbReference type="Proteomes" id="UP000183114">
    <property type="component" value="Unassembled WGS sequence"/>
</dbReference>
<dbReference type="EMBL" id="FNTF01000002">
    <property type="protein sequence ID" value="SED28189.1"/>
    <property type="molecule type" value="Genomic_DNA"/>
</dbReference>
<feature type="transmembrane region" description="Helical" evidence="1">
    <location>
        <begin position="5"/>
        <end position="25"/>
    </location>
</feature>
<dbReference type="AlphaFoldDB" id="A0A1H4ZDG0"/>
<organism evidence="2 3">
    <name type="scientific">Pseudomonas frederiksbergensis</name>
    <dbReference type="NCBI Taxonomy" id="104087"/>
    <lineage>
        <taxon>Bacteria</taxon>
        <taxon>Pseudomonadati</taxon>
        <taxon>Pseudomonadota</taxon>
        <taxon>Gammaproteobacteria</taxon>
        <taxon>Pseudomonadales</taxon>
        <taxon>Pseudomonadaceae</taxon>
        <taxon>Pseudomonas</taxon>
    </lineage>
</organism>
<evidence type="ECO:0000313" key="3">
    <source>
        <dbReference type="Proteomes" id="UP000183114"/>
    </source>
</evidence>
<feature type="transmembrane region" description="Helical" evidence="1">
    <location>
        <begin position="37"/>
        <end position="57"/>
    </location>
</feature>
<accession>A0A1H4ZDG0</accession>
<dbReference type="RefSeq" id="WP_074875328.1">
    <property type="nucleotide sequence ID" value="NZ_FNTF01000002.1"/>
</dbReference>
<evidence type="ECO:0000256" key="1">
    <source>
        <dbReference type="SAM" id="Phobius"/>
    </source>
</evidence>
<evidence type="ECO:0000313" key="2">
    <source>
        <dbReference type="EMBL" id="SED28189.1"/>
    </source>
</evidence>
<keyword evidence="1" id="KW-0472">Membrane</keyword>
<protein>
    <submittedName>
        <fullName evidence="2">Uncharacterized protein</fullName>
    </submittedName>
</protein>
<keyword evidence="1" id="KW-0812">Transmembrane</keyword>
<reference evidence="2 3" key="1">
    <citation type="submission" date="2016-10" db="EMBL/GenBank/DDBJ databases">
        <authorList>
            <person name="de Groot N.N."/>
        </authorList>
    </citation>
    <scope>NUCLEOTIDE SEQUENCE [LARGE SCALE GENOMIC DNA]</scope>
    <source>
        <strain evidence="2 3">BS3655</strain>
    </source>
</reference>
<sequence>MRNKLAWVGTIFTAIYLVGFTWFIFDRLPQLQTMELNSVGDFLAGAFGPIAFFWLILGFMQQGAELRVSADALRMQADELKASVQQQTALVAAQQLSLENHERSLEPLLQLKYTNNHENEGDYYSGFSLTNIGSYCEGVNVVLSIDGVDQYPIGLEPLYNGVDRVFLLHDVSDDYRKLFVKVNYVKLSGRANHQKFELYTYHDEDGSGVGVKKVSIKDTETITQ</sequence>
<gene>
    <name evidence="2" type="ORF">SAMN04490185_3171</name>
</gene>